<dbReference type="InterPro" id="IPR036451">
    <property type="entry name" value="CblAdoTrfase-like_sf"/>
</dbReference>
<evidence type="ECO:0000256" key="6">
    <source>
        <dbReference type="RuleBase" id="RU366026"/>
    </source>
</evidence>
<evidence type="ECO:0000313" key="8">
    <source>
        <dbReference type="EMBL" id="HBJ08797.1"/>
    </source>
</evidence>
<protein>
    <recommendedName>
        <fullName evidence="6">Corrinoid adenosyltransferase</fullName>
        <ecNumber evidence="6">2.5.1.17</ecNumber>
    </recommendedName>
    <alternativeName>
        <fullName evidence="6">Cob(II)alamin adenosyltransferase</fullName>
    </alternativeName>
    <alternativeName>
        <fullName evidence="6">Cob(II)yrinic acid a,c-diamide adenosyltransferase</fullName>
    </alternativeName>
    <alternativeName>
        <fullName evidence="6">Cobinamide/cobalamin adenosyltransferase</fullName>
    </alternativeName>
</protein>
<dbReference type="GO" id="GO:0005524">
    <property type="term" value="F:ATP binding"/>
    <property type="evidence" value="ECO:0007669"/>
    <property type="project" value="UniProtKB-UniRule"/>
</dbReference>
<comment type="similarity">
    <text evidence="1 6">Belongs to the Cob(I)alamin adenosyltransferase family.</text>
</comment>
<feature type="domain" description="Cobalamin adenosyltransferase-like" evidence="7">
    <location>
        <begin position="6"/>
        <end position="171"/>
    </location>
</feature>
<keyword evidence="6" id="KW-0169">Cobalamin biosynthesis</keyword>
<dbReference type="EC" id="2.5.1.17" evidence="6"/>
<dbReference type="AlphaFoldDB" id="A0A354M2Q8"/>
<dbReference type="NCBIfam" id="TIGR00636">
    <property type="entry name" value="PduO_Nterm"/>
    <property type="match status" value="1"/>
</dbReference>
<dbReference type="InterPro" id="IPR029499">
    <property type="entry name" value="PduO-typ"/>
</dbReference>
<proteinExistence type="inferred from homology"/>
<evidence type="ECO:0000256" key="1">
    <source>
        <dbReference type="ARBA" id="ARBA00007487"/>
    </source>
</evidence>
<dbReference type="InterPro" id="IPR016030">
    <property type="entry name" value="CblAdoTrfase-like"/>
</dbReference>
<evidence type="ECO:0000256" key="5">
    <source>
        <dbReference type="ARBA" id="ARBA00022840"/>
    </source>
</evidence>
<comment type="caution">
    <text evidence="8">The sequence shown here is derived from an EMBL/GenBank/DDBJ whole genome shotgun (WGS) entry which is preliminary data.</text>
</comment>
<dbReference type="Proteomes" id="UP000262954">
    <property type="component" value="Unassembled WGS sequence"/>
</dbReference>
<dbReference type="FunFam" id="1.20.1200.10:FF:000001">
    <property type="entry name" value="Cob(I)yrinic acid a,c-diamide adenosyltransferase"/>
    <property type="match status" value="1"/>
</dbReference>
<name>A0A354M2Q8_9BACT</name>
<evidence type="ECO:0000256" key="3">
    <source>
        <dbReference type="ARBA" id="ARBA00022679"/>
    </source>
</evidence>
<dbReference type="Gene3D" id="1.20.1200.10">
    <property type="entry name" value="Cobalamin adenosyltransferase-like"/>
    <property type="match status" value="1"/>
</dbReference>
<comment type="catalytic activity">
    <reaction evidence="6">
        <text>2 cob(II)alamin + reduced [electron-transfer flavoprotein] + 2 ATP = 2 adenosylcob(III)alamin + 2 triphosphate + oxidized [electron-transfer flavoprotein] + 3 H(+)</text>
        <dbReference type="Rhea" id="RHEA:28671"/>
        <dbReference type="Rhea" id="RHEA-COMP:10685"/>
        <dbReference type="Rhea" id="RHEA-COMP:10686"/>
        <dbReference type="ChEBI" id="CHEBI:15378"/>
        <dbReference type="ChEBI" id="CHEBI:16304"/>
        <dbReference type="ChEBI" id="CHEBI:18036"/>
        <dbReference type="ChEBI" id="CHEBI:18408"/>
        <dbReference type="ChEBI" id="CHEBI:30616"/>
        <dbReference type="ChEBI" id="CHEBI:57692"/>
        <dbReference type="ChEBI" id="CHEBI:58307"/>
        <dbReference type="EC" id="2.5.1.17"/>
    </reaction>
</comment>
<accession>A0A354M2Q8</accession>
<comment type="catalytic activity">
    <reaction evidence="6">
        <text>2 cob(II)yrinate a,c diamide + reduced [electron-transfer flavoprotein] + 2 ATP = 2 adenosylcob(III)yrinate a,c-diamide + 2 triphosphate + oxidized [electron-transfer flavoprotein] + 3 H(+)</text>
        <dbReference type="Rhea" id="RHEA:11528"/>
        <dbReference type="Rhea" id="RHEA-COMP:10685"/>
        <dbReference type="Rhea" id="RHEA-COMP:10686"/>
        <dbReference type="ChEBI" id="CHEBI:15378"/>
        <dbReference type="ChEBI" id="CHEBI:18036"/>
        <dbReference type="ChEBI" id="CHEBI:30616"/>
        <dbReference type="ChEBI" id="CHEBI:57692"/>
        <dbReference type="ChEBI" id="CHEBI:58307"/>
        <dbReference type="ChEBI" id="CHEBI:58503"/>
        <dbReference type="ChEBI" id="CHEBI:58537"/>
        <dbReference type="EC" id="2.5.1.17"/>
    </reaction>
</comment>
<dbReference type="GO" id="GO:0009236">
    <property type="term" value="P:cobalamin biosynthetic process"/>
    <property type="evidence" value="ECO:0007669"/>
    <property type="project" value="UniProtKB-UniRule"/>
</dbReference>
<keyword evidence="4 6" id="KW-0547">Nucleotide-binding</keyword>
<comment type="subunit">
    <text evidence="2">Homotrimer.</text>
</comment>
<dbReference type="PANTHER" id="PTHR12213">
    <property type="entry name" value="CORRINOID ADENOSYLTRANSFERASE"/>
    <property type="match status" value="1"/>
</dbReference>
<comment type="pathway">
    <text evidence="6">Cofactor biosynthesis; adenosylcobalamin biosynthesis; adenosylcobalamin from cob(II)yrinate a,c-diamide: step 2/7.</text>
</comment>
<evidence type="ECO:0000259" key="7">
    <source>
        <dbReference type="Pfam" id="PF01923"/>
    </source>
</evidence>
<dbReference type="PANTHER" id="PTHR12213:SF0">
    <property type="entry name" value="CORRINOID ADENOSYLTRANSFERASE MMAB"/>
    <property type="match status" value="1"/>
</dbReference>
<dbReference type="UniPathway" id="UPA00148">
    <property type="reaction ID" value="UER00233"/>
</dbReference>
<keyword evidence="3 6" id="KW-0808">Transferase</keyword>
<sequence>MEKSKIYTRTGDRGQTSLVGRKRVSKYDVRLEAYGTVDELNSYLGMLIATLPVSSSDTELLQFIQNKLFVVGSYLATDTAFTELREASRMKATDVERIERRIDEIDRVLPPLNRFVLPGGVPAAVKAHICRTVCRRAERRICEVAGQYEVDELILRFINRLSDYLFVLSRFMNVEEGIEEIYWNNSCE</sequence>
<evidence type="ECO:0000313" key="9">
    <source>
        <dbReference type="Proteomes" id="UP000262954"/>
    </source>
</evidence>
<dbReference type="Pfam" id="PF01923">
    <property type="entry name" value="Cob_adeno_trans"/>
    <property type="match status" value="1"/>
</dbReference>
<dbReference type="GO" id="GO:0008817">
    <property type="term" value="F:corrinoid adenosyltransferase activity"/>
    <property type="evidence" value="ECO:0007669"/>
    <property type="project" value="UniProtKB-UniRule"/>
</dbReference>
<dbReference type="SUPFAM" id="SSF89028">
    <property type="entry name" value="Cobalamin adenosyltransferase-like"/>
    <property type="match status" value="1"/>
</dbReference>
<keyword evidence="5 6" id="KW-0067">ATP-binding</keyword>
<evidence type="ECO:0000256" key="2">
    <source>
        <dbReference type="ARBA" id="ARBA00011233"/>
    </source>
</evidence>
<gene>
    <name evidence="8" type="ORF">DDY73_07295</name>
</gene>
<reference evidence="8 9" key="1">
    <citation type="journal article" date="2018" name="Nat. Biotechnol.">
        <title>A standardized bacterial taxonomy based on genome phylogeny substantially revises the tree of life.</title>
        <authorList>
            <person name="Parks D.H."/>
            <person name="Chuvochina M."/>
            <person name="Waite D.W."/>
            <person name="Rinke C."/>
            <person name="Skarshewski A."/>
            <person name="Chaumeil P.A."/>
            <person name="Hugenholtz P."/>
        </authorList>
    </citation>
    <scope>NUCLEOTIDE SEQUENCE [LARGE SCALE GENOMIC DNA]</scope>
    <source>
        <strain evidence="8">UBA11482</strain>
    </source>
</reference>
<organism evidence="8 9">
    <name type="scientific">Coprobacter fastidiosus</name>
    <dbReference type="NCBI Taxonomy" id="1099853"/>
    <lineage>
        <taxon>Bacteria</taxon>
        <taxon>Pseudomonadati</taxon>
        <taxon>Bacteroidota</taxon>
        <taxon>Bacteroidia</taxon>
        <taxon>Bacteroidales</taxon>
        <taxon>Barnesiellaceae</taxon>
        <taxon>Coprobacter</taxon>
    </lineage>
</organism>
<dbReference type="EMBL" id="DNWC01000094">
    <property type="protein sequence ID" value="HBJ08797.1"/>
    <property type="molecule type" value="Genomic_DNA"/>
</dbReference>
<evidence type="ECO:0000256" key="4">
    <source>
        <dbReference type="ARBA" id="ARBA00022741"/>
    </source>
</evidence>